<dbReference type="PANTHER" id="PTHR46193">
    <property type="entry name" value="6-PHOSPHOGLUCONATE PHOSPHATASE"/>
    <property type="match status" value="1"/>
</dbReference>
<dbReference type="InterPro" id="IPR036412">
    <property type="entry name" value="HAD-like_sf"/>
</dbReference>
<dbReference type="PANTHER" id="PTHR46193:SF18">
    <property type="entry name" value="HEXITOL PHOSPHATASE B"/>
    <property type="match status" value="1"/>
</dbReference>
<comment type="cofactor">
    <cofactor evidence="1">
        <name>Mg(2+)</name>
        <dbReference type="ChEBI" id="CHEBI:18420"/>
    </cofactor>
</comment>
<proteinExistence type="inferred from homology"/>
<evidence type="ECO:0000256" key="9">
    <source>
        <dbReference type="ARBA" id="ARBA00044968"/>
    </source>
</evidence>
<evidence type="ECO:0000256" key="4">
    <source>
        <dbReference type="ARBA" id="ARBA00022723"/>
    </source>
</evidence>
<dbReference type="InterPro" id="IPR051600">
    <property type="entry name" value="Beta-PGM-like"/>
</dbReference>
<gene>
    <name evidence="11" type="ORF">UFOPK3564_01687</name>
</gene>
<comment type="similarity">
    <text evidence="2">Belongs to the HAD-like hydrolase superfamily. CbbY/CbbZ/Gph/YieH family.</text>
</comment>
<keyword evidence="4" id="KW-0479">Metal-binding</keyword>
<dbReference type="InterPro" id="IPR006439">
    <property type="entry name" value="HAD-SF_hydro_IA"/>
</dbReference>
<reference evidence="11" key="1">
    <citation type="submission" date="2020-05" db="EMBL/GenBank/DDBJ databases">
        <authorList>
            <person name="Chiriac C."/>
            <person name="Salcher M."/>
            <person name="Ghai R."/>
            <person name="Kavagutti S V."/>
        </authorList>
    </citation>
    <scope>NUCLEOTIDE SEQUENCE</scope>
</reference>
<dbReference type="InterPro" id="IPR010976">
    <property type="entry name" value="B-phosphoglucomutase_hydrolase"/>
</dbReference>
<sequence>MTQLPDGVRACLFDMDGVLTDTARIHAAAWKEAFDAFLRARAATEHGADEDLRPFDPRADYEAHVDGLPREDGVRAFLAARGIAVPEGSEDDGADVPSVRGIARAKNDLVGPLIDREGVELYPGTVVLLDALAAEGVPCAVVSSSANTRHVLEAAGALGRFAAIVDGTSLASRGLRGKPAPDTFLAAAEDLGVAPADAAVFEDALSGVQAGRDGRFGLVVGVDRVGHADALREHGATLVVDDLRELA</sequence>
<dbReference type="SFLD" id="SFLDS00003">
    <property type="entry name" value="Haloacid_Dehalogenase"/>
    <property type="match status" value="1"/>
</dbReference>
<evidence type="ECO:0000256" key="7">
    <source>
        <dbReference type="ARBA" id="ARBA00023277"/>
    </source>
</evidence>
<dbReference type="Gene3D" id="3.40.50.1000">
    <property type="entry name" value="HAD superfamily/HAD-like"/>
    <property type="match status" value="1"/>
</dbReference>
<accession>A0A6J7HAX0</accession>
<evidence type="ECO:0000256" key="10">
    <source>
        <dbReference type="ARBA" id="ARBA00044991"/>
    </source>
</evidence>
<name>A0A6J7HAX0_9ZZZZ</name>
<protein>
    <recommendedName>
        <fullName evidence="10">Beta-phosphoglucomutase</fullName>
        <ecNumber evidence="9">5.4.2.6</ecNumber>
    </recommendedName>
</protein>
<dbReference type="InterPro" id="IPR023198">
    <property type="entry name" value="PGP-like_dom2"/>
</dbReference>
<dbReference type="Gene3D" id="1.10.150.240">
    <property type="entry name" value="Putative phosphatase, domain 2"/>
    <property type="match status" value="1"/>
</dbReference>
<dbReference type="EC" id="5.4.2.6" evidence="9"/>
<dbReference type="AlphaFoldDB" id="A0A6J7HAX0"/>
<evidence type="ECO:0000256" key="8">
    <source>
        <dbReference type="ARBA" id="ARBA00044926"/>
    </source>
</evidence>
<dbReference type="GO" id="GO:0046872">
    <property type="term" value="F:metal ion binding"/>
    <property type="evidence" value="ECO:0007669"/>
    <property type="project" value="UniProtKB-KW"/>
</dbReference>
<comment type="catalytic activity">
    <reaction evidence="8">
        <text>beta-D-glucose 1-phosphate = beta-D-glucose 6-phosphate</text>
        <dbReference type="Rhea" id="RHEA:20113"/>
        <dbReference type="ChEBI" id="CHEBI:57684"/>
        <dbReference type="ChEBI" id="CHEBI:58247"/>
        <dbReference type="EC" id="5.4.2.6"/>
    </reaction>
</comment>
<dbReference type="SUPFAM" id="SSF56784">
    <property type="entry name" value="HAD-like"/>
    <property type="match status" value="1"/>
</dbReference>
<keyword evidence="3" id="KW-0597">Phosphoprotein</keyword>
<evidence type="ECO:0000256" key="5">
    <source>
        <dbReference type="ARBA" id="ARBA00022842"/>
    </source>
</evidence>
<dbReference type="SFLD" id="SFLDG01129">
    <property type="entry name" value="C1.5:_HAD__Beta-PGM__Phosphata"/>
    <property type="match status" value="1"/>
</dbReference>
<dbReference type="Pfam" id="PF00702">
    <property type="entry name" value="Hydrolase"/>
    <property type="match status" value="1"/>
</dbReference>
<organism evidence="11">
    <name type="scientific">freshwater metagenome</name>
    <dbReference type="NCBI Taxonomy" id="449393"/>
    <lineage>
        <taxon>unclassified sequences</taxon>
        <taxon>metagenomes</taxon>
        <taxon>ecological metagenomes</taxon>
    </lineage>
</organism>
<dbReference type="GO" id="GO:0008801">
    <property type="term" value="F:beta-phosphoglucomutase activity"/>
    <property type="evidence" value="ECO:0007669"/>
    <property type="project" value="UniProtKB-EC"/>
</dbReference>
<keyword evidence="6" id="KW-0413">Isomerase</keyword>
<keyword evidence="5" id="KW-0460">Magnesium</keyword>
<evidence type="ECO:0000313" key="11">
    <source>
        <dbReference type="EMBL" id="CAB4918157.1"/>
    </source>
</evidence>
<dbReference type="EMBL" id="CAFBMK010000092">
    <property type="protein sequence ID" value="CAB4918157.1"/>
    <property type="molecule type" value="Genomic_DNA"/>
</dbReference>
<dbReference type="NCBIfam" id="TIGR02009">
    <property type="entry name" value="PGMB-YQAB-SF"/>
    <property type="match status" value="1"/>
</dbReference>
<dbReference type="NCBIfam" id="TIGR01509">
    <property type="entry name" value="HAD-SF-IA-v3"/>
    <property type="match status" value="1"/>
</dbReference>
<evidence type="ECO:0000256" key="3">
    <source>
        <dbReference type="ARBA" id="ARBA00022553"/>
    </source>
</evidence>
<keyword evidence="7" id="KW-0119">Carbohydrate metabolism</keyword>
<evidence type="ECO:0000256" key="6">
    <source>
        <dbReference type="ARBA" id="ARBA00023235"/>
    </source>
</evidence>
<dbReference type="InterPro" id="IPR023214">
    <property type="entry name" value="HAD_sf"/>
</dbReference>
<evidence type="ECO:0000256" key="1">
    <source>
        <dbReference type="ARBA" id="ARBA00001946"/>
    </source>
</evidence>
<evidence type="ECO:0000256" key="2">
    <source>
        <dbReference type="ARBA" id="ARBA00006171"/>
    </source>
</evidence>